<organism evidence="1 2">
    <name type="scientific">Pristionchus mayeri</name>
    <dbReference type="NCBI Taxonomy" id="1317129"/>
    <lineage>
        <taxon>Eukaryota</taxon>
        <taxon>Metazoa</taxon>
        <taxon>Ecdysozoa</taxon>
        <taxon>Nematoda</taxon>
        <taxon>Chromadorea</taxon>
        <taxon>Rhabditida</taxon>
        <taxon>Rhabditina</taxon>
        <taxon>Diplogasteromorpha</taxon>
        <taxon>Diplogasteroidea</taxon>
        <taxon>Neodiplogasteridae</taxon>
        <taxon>Pristionchus</taxon>
    </lineage>
</organism>
<dbReference type="AlphaFoldDB" id="A0AAN5D6W3"/>
<keyword evidence="2" id="KW-1185">Reference proteome</keyword>
<gene>
    <name evidence="1" type="ORF">PMAYCL1PPCAC_26919</name>
</gene>
<comment type="caution">
    <text evidence="1">The sequence shown here is derived from an EMBL/GenBank/DDBJ whole genome shotgun (WGS) entry which is preliminary data.</text>
</comment>
<sequence>LNFPRCIINDKFGGYSDDDKIGQSILNEYFSCESIVDFSTKNKQNGVKNHPEISTEIIIKSDLTSAFIIFDKPFCNRTAIHV</sequence>
<reference evidence="2" key="1">
    <citation type="submission" date="2022-10" db="EMBL/GenBank/DDBJ databases">
        <title>Genome assembly of Pristionchus species.</title>
        <authorList>
            <person name="Yoshida K."/>
            <person name="Sommer R.J."/>
        </authorList>
    </citation>
    <scope>NUCLEOTIDE SEQUENCE [LARGE SCALE GENOMIC DNA]</scope>
    <source>
        <strain evidence="2">RS5460</strain>
    </source>
</reference>
<dbReference type="Proteomes" id="UP001328107">
    <property type="component" value="Unassembled WGS sequence"/>
</dbReference>
<feature type="non-terminal residue" evidence="1">
    <location>
        <position position="82"/>
    </location>
</feature>
<evidence type="ECO:0000313" key="1">
    <source>
        <dbReference type="EMBL" id="GMR56724.1"/>
    </source>
</evidence>
<name>A0AAN5D6W3_9BILA</name>
<feature type="non-terminal residue" evidence="1">
    <location>
        <position position="1"/>
    </location>
</feature>
<proteinExistence type="predicted"/>
<accession>A0AAN5D6W3</accession>
<protein>
    <submittedName>
        <fullName evidence="1">Uncharacterized protein</fullName>
    </submittedName>
</protein>
<dbReference type="EMBL" id="BTRK01000006">
    <property type="protein sequence ID" value="GMR56724.1"/>
    <property type="molecule type" value="Genomic_DNA"/>
</dbReference>
<evidence type="ECO:0000313" key="2">
    <source>
        <dbReference type="Proteomes" id="UP001328107"/>
    </source>
</evidence>